<evidence type="ECO:0000259" key="1">
    <source>
        <dbReference type="Pfam" id="PF01636"/>
    </source>
</evidence>
<dbReference type="OrthoDB" id="2906425at2759"/>
<dbReference type="Gene3D" id="3.90.1200.10">
    <property type="match status" value="1"/>
</dbReference>
<organism evidence="2 3">
    <name type="scientific">Byssothecium circinans</name>
    <dbReference type="NCBI Taxonomy" id="147558"/>
    <lineage>
        <taxon>Eukaryota</taxon>
        <taxon>Fungi</taxon>
        <taxon>Dikarya</taxon>
        <taxon>Ascomycota</taxon>
        <taxon>Pezizomycotina</taxon>
        <taxon>Dothideomycetes</taxon>
        <taxon>Pleosporomycetidae</taxon>
        <taxon>Pleosporales</taxon>
        <taxon>Massarineae</taxon>
        <taxon>Massarinaceae</taxon>
        <taxon>Byssothecium</taxon>
    </lineage>
</organism>
<dbReference type="InterPro" id="IPR011009">
    <property type="entry name" value="Kinase-like_dom_sf"/>
</dbReference>
<dbReference type="InterPro" id="IPR002575">
    <property type="entry name" value="Aminoglycoside_PTrfase"/>
</dbReference>
<sequence length="257" mass="29631">MLDSAAEGNYTRVLSRQGGVTVTSCGNVVEKKGYRVYPNEVAAIKLVERYTDIPVPKIYHSAFTADEGCIKMSLMPGLKLEICWDDLDDDVKERLCREIWEMALKLREIPKPPEISHYFQCNADGTASNDVLITPARLENTDPAPLATDAAVRQRIYDRYYHFNGRRYEKELPSMLPRSSLSVFTHVDIAPRNIMVDKDAHVCGILDWESAGWYPDYWEYANIMKPTMDEDWQAWMDRMAPQRWDIEGIKAARRVLF</sequence>
<protein>
    <recommendedName>
        <fullName evidence="1">Aminoglycoside phosphotransferase domain-containing protein</fullName>
    </recommendedName>
</protein>
<evidence type="ECO:0000313" key="2">
    <source>
        <dbReference type="EMBL" id="KAF1952359.1"/>
    </source>
</evidence>
<evidence type="ECO:0000313" key="3">
    <source>
        <dbReference type="Proteomes" id="UP000800035"/>
    </source>
</evidence>
<dbReference type="AlphaFoldDB" id="A0A6A5TKW8"/>
<name>A0A6A5TKW8_9PLEO</name>
<dbReference type="SUPFAM" id="SSF56112">
    <property type="entry name" value="Protein kinase-like (PK-like)"/>
    <property type="match status" value="1"/>
</dbReference>
<dbReference type="CDD" id="cd05120">
    <property type="entry name" value="APH_ChoK_like"/>
    <property type="match status" value="1"/>
</dbReference>
<keyword evidence="3" id="KW-1185">Reference proteome</keyword>
<dbReference type="PANTHER" id="PTHR21310">
    <property type="entry name" value="AMINOGLYCOSIDE PHOSPHOTRANSFERASE-RELATED-RELATED"/>
    <property type="match status" value="1"/>
</dbReference>
<feature type="domain" description="Aminoglycoside phosphotransferase" evidence="1">
    <location>
        <begin position="38"/>
        <end position="237"/>
    </location>
</feature>
<accession>A0A6A5TKW8</accession>
<dbReference type="InterPro" id="IPR051678">
    <property type="entry name" value="AGP_Transferase"/>
</dbReference>
<dbReference type="PANTHER" id="PTHR21310:SF15">
    <property type="entry name" value="AMINOGLYCOSIDE PHOSPHOTRANSFERASE DOMAIN-CONTAINING PROTEIN"/>
    <property type="match status" value="1"/>
</dbReference>
<proteinExistence type="predicted"/>
<dbReference type="Proteomes" id="UP000800035">
    <property type="component" value="Unassembled WGS sequence"/>
</dbReference>
<dbReference type="Pfam" id="PF01636">
    <property type="entry name" value="APH"/>
    <property type="match status" value="1"/>
</dbReference>
<dbReference type="EMBL" id="ML977011">
    <property type="protein sequence ID" value="KAF1952359.1"/>
    <property type="molecule type" value="Genomic_DNA"/>
</dbReference>
<reference evidence="2" key="1">
    <citation type="journal article" date="2020" name="Stud. Mycol.">
        <title>101 Dothideomycetes genomes: a test case for predicting lifestyles and emergence of pathogens.</title>
        <authorList>
            <person name="Haridas S."/>
            <person name="Albert R."/>
            <person name="Binder M."/>
            <person name="Bloem J."/>
            <person name="Labutti K."/>
            <person name="Salamov A."/>
            <person name="Andreopoulos B."/>
            <person name="Baker S."/>
            <person name="Barry K."/>
            <person name="Bills G."/>
            <person name="Bluhm B."/>
            <person name="Cannon C."/>
            <person name="Castanera R."/>
            <person name="Culley D."/>
            <person name="Daum C."/>
            <person name="Ezra D."/>
            <person name="Gonzalez J."/>
            <person name="Henrissat B."/>
            <person name="Kuo A."/>
            <person name="Liang C."/>
            <person name="Lipzen A."/>
            <person name="Lutzoni F."/>
            <person name="Magnuson J."/>
            <person name="Mondo S."/>
            <person name="Nolan M."/>
            <person name="Ohm R."/>
            <person name="Pangilinan J."/>
            <person name="Park H.-J."/>
            <person name="Ramirez L."/>
            <person name="Alfaro M."/>
            <person name="Sun H."/>
            <person name="Tritt A."/>
            <person name="Yoshinaga Y."/>
            <person name="Zwiers L.-H."/>
            <person name="Turgeon B."/>
            <person name="Goodwin S."/>
            <person name="Spatafora J."/>
            <person name="Crous P."/>
            <person name="Grigoriev I."/>
        </authorList>
    </citation>
    <scope>NUCLEOTIDE SEQUENCE</scope>
    <source>
        <strain evidence="2">CBS 675.92</strain>
    </source>
</reference>
<gene>
    <name evidence="2" type="ORF">CC80DRAFT_495427</name>
</gene>